<gene>
    <name evidence="1" type="ORF">KPL71_021216</name>
</gene>
<dbReference type="EMBL" id="CM039176">
    <property type="protein sequence ID" value="KAH9715834.1"/>
    <property type="molecule type" value="Genomic_DNA"/>
</dbReference>
<name>A0ACB8JE66_CITSI</name>
<organism evidence="1 2">
    <name type="scientific">Citrus sinensis</name>
    <name type="common">Sweet orange</name>
    <name type="synonym">Citrus aurantium var. sinensis</name>
    <dbReference type="NCBI Taxonomy" id="2711"/>
    <lineage>
        <taxon>Eukaryota</taxon>
        <taxon>Viridiplantae</taxon>
        <taxon>Streptophyta</taxon>
        <taxon>Embryophyta</taxon>
        <taxon>Tracheophyta</taxon>
        <taxon>Spermatophyta</taxon>
        <taxon>Magnoliopsida</taxon>
        <taxon>eudicotyledons</taxon>
        <taxon>Gunneridae</taxon>
        <taxon>Pentapetalae</taxon>
        <taxon>rosids</taxon>
        <taxon>malvids</taxon>
        <taxon>Sapindales</taxon>
        <taxon>Rutaceae</taxon>
        <taxon>Aurantioideae</taxon>
        <taxon>Citrus</taxon>
    </lineage>
</organism>
<proteinExistence type="predicted"/>
<keyword evidence="2" id="KW-1185">Reference proteome</keyword>
<evidence type="ECO:0000313" key="1">
    <source>
        <dbReference type="EMBL" id="KAH9715834.1"/>
    </source>
</evidence>
<protein>
    <submittedName>
        <fullName evidence="1">Multidrug resistance-associated protein 11</fullName>
    </submittedName>
</protein>
<sequence length="1295" mass="144162">MVTIFIILIIGITQRSPRQNQRVLKCLKEICLVLLDIMFGISINIIRVKRASSKSSSIEESLLSVDGDVEEDCNTDSFPLGLLMISENVTFFVSNRLNKTSFSKGNNQSYWDLMAFKSIDSVMNRGVIKQLDFEDLLGLPTDMDPSTCHSKLLSCWQAQRSCNCTNPSLVRAICCAYGYPYICLGLLKVVNDSIGFAGPLLLNRLIKFLQQGSGHLDGYVLAIALGLTSILKSFFDTQYSFHLSKLKLKLRSSIMTIIYQKCLYVRLAERSEFSDGEIQTFMSVDTDRTVNLANSFHDAWRIRRTGEILTHVRTLKMYGWEQIFSSWLMETRSSEVKHLSTRKYLDAWCVFFWATTPTLFSLFTFGLFALMGHQLDAAMVFTCLALFNSLISPLNSFPWVINGLIDAFISIRRLTRFLGCSEYKHELEQAANSPSYISNGLSNFNSKDMAVIMQDATCSWYCNNEKEQNVVLNQVSLCLPKGSLVAVIGEVGSGKSSLLNSILGEMMLTHGSIHASGSIAYVPQVPWILSGTIRDNILFGKNYDPQRYSETLKACTLDVDISLMVGGDMAYIGEKGVNLSGGQRARLALARAVYHGSDIYMLDDVLSAVDAQVARWILSNAIMGPHMLQKTRILCTHNVQAISAADMVVVMDKGQVKWIGSSADLAVSLYSGFWSTNEFDTSLHMQKQEMRTNASSANKQILLQEKDVVSVSDDAQEIIEVEQRKEGRVELTVYKNYAKFSGWFITLVICLSAILMQASRNGNDLWLSYWVDTTGSSQTKYSTSFYLVVLCIFCMFNSFLTLVRAFSFAFGSLRAAVKVHNTLLTKIVNAPVLFFDQTPGGRILNRFSSDLYMIDDSLPFILNILLANFVGLLGIAVVLSYVQCRFGSSIASYRSTSRELRRLDSVSRSPIYASFTETLNGSSTIRAFKSEVYLRFQMFAVSIKCLQKLYKILIVTFDVDMLKLSSYSEAFIISFIATMAVIGSRGNLPATFSTPGLVGLALSYAAPIVSLLGNFLSSFTETEKEMVSLERVLEYMDVPQEELCGYQSLSPDWPFQGLIEFQNVTMRYKPSLPAALHDINFTIEGGTQVGIVGRTGAGKSSILNALFRLTPICGGQILVDGLNIINTPVRDLRGRFAVVPQSPFLFEGSLRDNLDPFHMNDDLKIWSVLEKCHVKEEVEAVGLETFVKESGISFSVGQRQLICLARALLKSSKVLCLDECTANIDAQTASILQNAISSECKGMTVITIAHRISTVLNMDEILILDHSHLVEQGNPQTLLQDECSVFSSFVRASTM</sequence>
<evidence type="ECO:0000313" key="2">
    <source>
        <dbReference type="Proteomes" id="UP000829398"/>
    </source>
</evidence>
<comment type="caution">
    <text evidence="1">The sequence shown here is derived from an EMBL/GenBank/DDBJ whole genome shotgun (WGS) entry which is preliminary data.</text>
</comment>
<accession>A0ACB8JE66</accession>
<dbReference type="Proteomes" id="UP000829398">
    <property type="component" value="Chromosome 7"/>
</dbReference>
<reference evidence="2" key="1">
    <citation type="journal article" date="2023" name="Hortic. Res.">
        <title>A chromosome-level phased genome enabling allele-level studies in sweet orange: a case study on citrus Huanglongbing tolerance.</title>
        <authorList>
            <person name="Wu B."/>
            <person name="Yu Q."/>
            <person name="Deng Z."/>
            <person name="Duan Y."/>
            <person name="Luo F."/>
            <person name="Gmitter F. Jr."/>
        </authorList>
    </citation>
    <scope>NUCLEOTIDE SEQUENCE [LARGE SCALE GENOMIC DNA]</scope>
    <source>
        <strain evidence="2">cv. Valencia</strain>
    </source>
</reference>